<reference evidence="1" key="2">
    <citation type="submission" date="2020-09" db="EMBL/GenBank/DDBJ databases">
        <authorList>
            <person name="Sun Q."/>
            <person name="Ohkuma M."/>
        </authorList>
    </citation>
    <scope>NUCLEOTIDE SEQUENCE</scope>
    <source>
        <strain evidence="1">JCM 4125</strain>
    </source>
</reference>
<gene>
    <name evidence="1" type="ORF">GCM10010226_81130</name>
</gene>
<reference evidence="1" key="1">
    <citation type="journal article" date="2014" name="Int. J. Syst. Evol. Microbiol.">
        <title>Complete genome sequence of Corynebacterium casei LMG S-19264T (=DSM 44701T), isolated from a smear-ripened cheese.</title>
        <authorList>
            <consortium name="US DOE Joint Genome Institute (JGI-PGF)"/>
            <person name="Walter F."/>
            <person name="Albersmeier A."/>
            <person name="Kalinowski J."/>
            <person name="Ruckert C."/>
        </authorList>
    </citation>
    <scope>NUCLEOTIDE SEQUENCE</scope>
    <source>
        <strain evidence="1">JCM 4125</strain>
    </source>
</reference>
<name>A0A918HR62_9ACTN</name>
<proteinExistence type="predicted"/>
<organism evidence="1 2">
    <name type="scientific">Streptomyces phaeofaciens</name>
    <dbReference type="NCBI Taxonomy" id="68254"/>
    <lineage>
        <taxon>Bacteria</taxon>
        <taxon>Bacillati</taxon>
        <taxon>Actinomycetota</taxon>
        <taxon>Actinomycetes</taxon>
        <taxon>Kitasatosporales</taxon>
        <taxon>Streptomycetaceae</taxon>
        <taxon>Streptomyces</taxon>
    </lineage>
</organism>
<dbReference type="AlphaFoldDB" id="A0A918HR62"/>
<dbReference type="EMBL" id="BMSA01000038">
    <property type="protein sequence ID" value="GGT90840.1"/>
    <property type="molecule type" value="Genomic_DNA"/>
</dbReference>
<evidence type="ECO:0000313" key="1">
    <source>
        <dbReference type="EMBL" id="GGT90840.1"/>
    </source>
</evidence>
<keyword evidence="2" id="KW-1185">Reference proteome</keyword>
<comment type="caution">
    <text evidence="1">The sequence shown here is derived from an EMBL/GenBank/DDBJ whole genome shotgun (WGS) entry which is preliminary data.</text>
</comment>
<sequence>MPVPFRRSGWFRRRAPGMEGVAGDSAVVSLMGGSRVLVGVLCGVERAQIITRHR</sequence>
<dbReference type="Proteomes" id="UP000646776">
    <property type="component" value="Unassembled WGS sequence"/>
</dbReference>
<evidence type="ECO:0000313" key="2">
    <source>
        <dbReference type="Proteomes" id="UP000646776"/>
    </source>
</evidence>
<protein>
    <submittedName>
        <fullName evidence="1">Uncharacterized protein</fullName>
    </submittedName>
</protein>
<accession>A0A918HR62</accession>